<organism evidence="2 3">
    <name type="scientific">Peptoniphilus equinus</name>
    <dbReference type="NCBI Taxonomy" id="3016343"/>
    <lineage>
        <taxon>Bacteria</taxon>
        <taxon>Bacillati</taxon>
        <taxon>Bacillota</taxon>
        <taxon>Tissierellia</taxon>
        <taxon>Tissierellales</taxon>
        <taxon>Peptoniphilaceae</taxon>
        <taxon>Peptoniphilus</taxon>
    </lineage>
</organism>
<reference evidence="2 3" key="1">
    <citation type="submission" date="2023-01" db="EMBL/GenBank/DDBJ databases">
        <authorList>
            <person name="Lee S.H."/>
            <person name="Jung H.S."/>
            <person name="Yun J.U."/>
        </authorList>
    </citation>
    <scope>NUCLEOTIDE SEQUENCE [LARGE SCALE GENOMIC DNA]</scope>
    <source>
        <strain evidence="2 3">CBA3646</strain>
    </source>
</reference>
<evidence type="ECO:0000259" key="1">
    <source>
        <dbReference type="PROSITE" id="PS50042"/>
    </source>
</evidence>
<dbReference type="Proteomes" id="UP001210339">
    <property type="component" value="Chromosome"/>
</dbReference>
<dbReference type="RefSeq" id="WP_271191977.1">
    <property type="nucleotide sequence ID" value="NZ_CP115667.1"/>
</dbReference>
<dbReference type="CDD" id="cd00038">
    <property type="entry name" value="CAP_ED"/>
    <property type="match status" value="1"/>
</dbReference>
<dbReference type="Pfam" id="PF00027">
    <property type="entry name" value="cNMP_binding"/>
    <property type="match status" value="1"/>
</dbReference>
<dbReference type="PROSITE" id="PS50042">
    <property type="entry name" value="CNMP_BINDING_3"/>
    <property type="match status" value="1"/>
</dbReference>
<accession>A0ABY7QW00</accession>
<dbReference type="InterPro" id="IPR014710">
    <property type="entry name" value="RmlC-like_jellyroll"/>
</dbReference>
<dbReference type="SUPFAM" id="SSF51206">
    <property type="entry name" value="cAMP-binding domain-like"/>
    <property type="match status" value="1"/>
</dbReference>
<sequence length="158" mass="17302">MADQSELFQGMTADDVASFLKNAGAKQLHLTKGDYVFMQNDVPECTFILEGGSIVVEHNDAAGKRAIVNVFRNPGTVFGEVYMYTPEASYDYSAYANEDSTVLAIPKAAFSMEGVVLSPVAVNMLRILAAKALFLNKKLLLMASLSIREKLIKFLLIL</sequence>
<dbReference type="InterPro" id="IPR018490">
    <property type="entry name" value="cNMP-bd_dom_sf"/>
</dbReference>
<evidence type="ECO:0000313" key="3">
    <source>
        <dbReference type="Proteomes" id="UP001210339"/>
    </source>
</evidence>
<gene>
    <name evidence="2" type="ORF">O6R05_02565</name>
</gene>
<proteinExistence type="predicted"/>
<feature type="domain" description="Cyclic nucleotide-binding" evidence="1">
    <location>
        <begin position="7"/>
        <end position="110"/>
    </location>
</feature>
<evidence type="ECO:0000313" key="2">
    <source>
        <dbReference type="EMBL" id="WBW50445.1"/>
    </source>
</evidence>
<dbReference type="InterPro" id="IPR000595">
    <property type="entry name" value="cNMP-bd_dom"/>
</dbReference>
<dbReference type="Gene3D" id="2.60.120.10">
    <property type="entry name" value="Jelly Rolls"/>
    <property type="match status" value="1"/>
</dbReference>
<dbReference type="EMBL" id="CP115667">
    <property type="protein sequence ID" value="WBW50445.1"/>
    <property type="molecule type" value="Genomic_DNA"/>
</dbReference>
<keyword evidence="3" id="KW-1185">Reference proteome</keyword>
<dbReference type="SMART" id="SM00100">
    <property type="entry name" value="cNMP"/>
    <property type="match status" value="1"/>
</dbReference>
<name>A0ABY7QW00_9FIRM</name>
<protein>
    <submittedName>
        <fullName evidence="2">Crp/Fnr family transcriptional regulator</fullName>
    </submittedName>
</protein>